<dbReference type="EMBL" id="CH445344">
    <property type="protein sequence ID" value="EAT80829.2"/>
    <property type="molecule type" value="Genomic_DNA"/>
</dbReference>
<organism evidence="2 3">
    <name type="scientific">Phaeosphaeria nodorum (strain SN15 / ATCC MYA-4574 / FGSC 10173)</name>
    <name type="common">Glume blotch fungus</name>
    <name type="synonym">Parastagonospora nodorum</name>
    <dbReference type="NCBI Taxonomy" id="321614"/>
    <lineage>
        <taxon>Eukaryota</taxon>
        <taxon>Fungi</taxon>
        <taxon>Dikarya</taxon>
        <taxon>Ascomycota</taxon>
        <taxon>Pezizomycotina</taxon>
        <taxon>Dothideomycetes</taxon>
        <taxon>Pleosporomycetidae</taxon>
        <taxon>Pleosporales</taxon>
        <taxon>Pleosporineae</taxon>
        <taxon>Phaeosphaeriaceae</taxon>
        <taxon>Parastagonospora</taxon>
    </lineage>
</organism>
<gene>
    <name evidence="2" type="ORF">SNOG_11785</name>
</gene>
<evidence type="ECO:0000313" key="2">
    <source>
        <dbReference type="EMBL" id="EAT80829.2"/>
    </source>
</evidence>
<dbReference type="HOGENOM" id="CLU_1019790_0_0_1"/>
<dbReference type="InterPro" id="IPR000719">
    <property type="entry name" value="Prot_kinase_dom"/>
</dbReference>
<dbReference type="GO" id="GO:0004674">
    <property type="term" value="F:protein serine/threonine kinase activity"/>
    <property type="evidence" value="ECO:0000318"/>
    <property type="project" value="GO_Central"/>
</dbReference>
<evidence type="ECO:0000259" key="1">
    <source>
        <dbReference type="PROSITE" id="PS50011"/>
    </source>
</evidence>
<feature type="domain" description="Protein kinase" evidence="1">
    <location>
        <begin position="20"/>
        <end position="273"/>
    </location>
</feature>
<dbReference type="KEGG" id="pno:SNOG_11785"/>
<dbReference type="PROSITE" id="PS00108">
    <property type="entry name" value="PROTEIN_KINASE_ST"/>
    <property type="match status" value="1"/>
</dbReference>
<evidence type="ECO:0000313" key="3">
    <source>
        <dbReference type="Proteomes" id="UP000001055"/>
    </source>
</evidence>
<dbReference type="Pfam" id="PF00069">
    <property type="entry name" value="Pkinase"/>
    <property type="match status" value="1"/>
</dbReference>
<dbReference type="eggNOG" id="KOG0583">
    <property type="taxonomic scope" value="Eukaryota"/>
</dbReference>
<dbReference type="PROSITE" id="PS50011">
    <property type="entry name" value="PROTEIN_KINASE_DOM"/>
    <property type="match status" value="1"/>
</dbReference>
<dbReference type="Gene3D" id="1.10.510.10">
    <property type="entry name" value="Transferase(Phosphotransferase) domain 1"/>
    <property type="match status" value="1"/>
</dbReference>
<dbReference type="GeneID" id="5978931"/>
<dbReference type="Proteomes" id="UP000001055">
    <property type="component" value="Unassembled WGS sequence"/>
</dbReference>
<dbReference type="STRING" id="321614.Q0U8X9"/>
<dbReference type="InterPro" id="IPR008271">
    <property type="entry name" value="Ser/Thr_kinase_AS"/>
</dbReference>
<dbReference type="PANTHER" id="PTHR44167">
    <property type="entry name" value="OVARIAN-SPECIFIC SERINE/THREONINE-PROTEIN KINASE LOK-RELATED"/>
    <property type="match status" value="1"/>
</dbReference>
<dbReference type="VEuPathDB" id="FungiDB:JI435_117850"/>
<accession>Q0U8X9</accession>
<dbReference type="RefSeq" id="XP_001802023.1">
    <property type="nucleotide sequence ID" value="XM_001801971.1"/>
</dbReference>
<dbReference type="SMART" id="SM00220">
    <property type="entry name" value="S_TKc"/>
    <property type="match status" value="1"/>
</dbReference>
<dbReference type="PANTHER" id="PTHR44167:SF24">
    <property type="entry name" value="SERINE_THREONINE-PROTEIN KINASE CHK2"/>
    <property type="match status" value="1"/>
</dbReference>
<dbReference type="GO" id="GO:0005524">
    <property type="term" value="F:ATP binding"/>
    <property type="evidence" value="ECO:0007669"/>
    <property type="project" value="InterPro"/>
</dbReference>
<name>Q0U8X9_PHANO</name>
<dbReference type="SUPFAM" id="SSF56112">
    <property type="entry name" value="Protein kinase-like (PK-like)"/>
    <property type="match status" value="1"/>
</dbReference>
<proteinExistence type="predicted"/>
<dbReference type="CDD" id="cd00180">
    <property type="entry name" value="PKc"/>
    <property type="match status" value="1"/>
</dbReference>
<dbReference type="InParanoid" id="Q0U8X9"/>
<dbReference type="AlphaFoldDB" id="Q0U8X9"/>
<reference evidence="3" key="1">
    <citation type="journal article" date="2007" name="Plant Cell">
        <title>Dothideomycete-plant interactions illuminated by genome sequencing and EST analysis of the wheat pathogen Stagonospora nodorum.</title>
        <authorList>
            <person name="Hane J.K."/>
            <person name="Lowe R.G."/>
            <person name="Solomon P.S."/>
            <person name="Tan K.C."/>
            <person name="Schoch C.L."/>
            <person name="Spatafora J.W."/>
            <person name="Crous P.W."/>
            <person name="Kodira C."/>
            <person name="Birren B.W."/>
            <person name="Galagan J.E."/>
            <person name="Torriani S.F."/>
            <person name="McDonald B.A."/>
            <person name="Oliver R.P."/>
        </authorList>
    </citation>
    <scope>NUCLEOTIDE SEQUENCE [LARGE SCALE GENOMIC DNA]</scope>
    <source>
        <strain evidence="3">SN15 / ATCC MYA-4574 / FGSC 10173</strain>
    </source>
</reference>
<sequence length="273" mass="30617">MLSVEEGCDLVDIDEAHLPYILQRNLGVGGCCIVEEVKDLTTSRIFAHKLFLFSRKNRVRLTEAFMNEVKVIRALRQHRHMIRLFATYTSKDRLGLILSPVADGGDLDKFLGELVYEVQIKSMVRILEQSFGCLADGLSFMRRMKIRHKDIKLKNILIHKGRVLYTDFGLSLDSTLFDNSITEGPTEMTRKYAAPELLSGGLRGSSSDVFSLACVFIEIFSTLTESLSYEEGLFSELMPSIHEQLDSIEVPAKLAVLPEVIIIVASVGLKGLM</sequence>
<dbReference type="InterPro" id="IPR011009">
    <property type="entry name" value="Kinase-like_dom_sf"/>
</dbReference>
<protein>
    <recommendedName>
        <fullName evidence="1">Protein kinase domain-containing protein</fullName>
    </recommendedName>
</protein>